<gene>
    <name evidence="1" type="ORF">CLIB1444_11S03884</name>
</gene>
<dbReference type="Proteomes" id="UP001152531">
    <property type="component" value="Unassembled WGS sequence"/>
</dbReference>
<dbReference type="EMBL" id="CALSDN010000011">
    <property type="protein sequence ID" value="CAH6722908.1"/>
    <property type="molecule type" value="Genomic_DNA"/>
</dbReference>
<proteinExistence type="predicted"/>
<evidence type="ECO:0000313" key="2">
    <source>
        <dbReference type="Proteomes" id="UP001152531"/>
    </source>
</evidence>
<evidence type="ECO:0000313" key="1">
    <source>
        <dbReference type="EMBL" id="CAH6722908.1"/>
    </source>
</evidence>
<accession>A0ACA9YCY2</accession>
<keyword evidence="2" id="KW-1185">Reference proteome</keyword>
<reference evidence="1" key="1">
    <citation type="submission" date="2022-06" db="EMBL/GenBank/DDBJ databases">
        <authorList>
            <person name="Legras J.-L."/>
            <person name="Devillers H."/>
            <person name="Grondin C."/>
        </authorList>
    </citation>
    <scope>NUCLEOTIDE SEQUENCE</scope>
    <source>
        <strain evidence="1">CLIB 1444</strain>
    </source>
</reference>
<organism evidence="1 2">
    <name type="scientific">[Candida] jaroonii</name>
    <dbReference type="NCBI Taxonomy" id="467808"/>
    <lineage>
        <taxon>Eukaryota</taxon>
        <taxon>Fungi</taxon>
        <taxon>Dikarya</taxon>
        <taxon>Ascomycota</taxon>
        <taxon>Saccharomycotina</taxon>
        <taxon>Pichiomycetes</taxon>
        <taxon>Debaryomycetaceae</taxon>
        <taxon>Yamadazyma</taxon>
    </lineage>
</organism>
<sequence length="151" mass="16528">MIGGEKGFHLVKFGPDLDQIWTKLGLFEPARDLAYCPYSKFRVGCTILTEDGEFISGANVENASYGAGICAERTTIVTASNQGKRKFKLIAISGDTDEPLAPCGVCRQVIREFSKDIPIVMLNKTGEKVRVKMLSEMLPFSFGPEDLGVSM</sequence>
<comment type="caution">
    <text evidence="1">The sequence shown here is derived from an EMBL/GenBank/DDBJ whole genome shotgun (WGS) entry which is preliminary data.</text>
</comment>
<name>A0ACA9YCY2_9ASCO</name>
<protein>
    <submittedName>
        <fullName evidence="1">Cytidine deaminase</fullName>
    </submittedName>
</protein>